<proteinExistence type="predicted"/>
<dbReference type="PANTHER" id="PTHR48228">
    <property type="entry name" value="SUCCINYL-COA--D-CITRAMALATE COA-TRANSFERASE"/>
    <property type="match status" value="1"/>
</dbReference>
<dbReference type="Gene3D" id="3.40.50.10540">
    <property type="entry name" value="Crotonobetainyl-coa:carnitine coa-transferase, domain 1"/>
    <property type="match status" value="1"/>
</dbReference>
<accession>A0A165SXS8</accession>
<evidence type="ECO:0000313" key="2">
    <source>
        <dbReference type="Proteomes" id="UP000076128"/>
    </source>
</evidence>
<keyword evidence="1" id="KW-0614">Plasmid</keyword>
<dbReference type="InterPro" id="IPR044855">
    <property type="entry name" value="CoA-Trfase_III_dom3_sf"/>
</dbReference>
<name>A0A165SXS8_9RHOB</name>
<keyword evidence="2" id="KW-1185">Reference proteome</keyword>
<dbReference type="EMBL" id="CP012664">
    <property type="protein sequence ID" value="AMY72219.1"/>
    <property type="molecule type" value="Genomic_DNA"/>
</dbReference>
<dbReference type="AlphaFoldDB" id="A0A165SXS8"/>
<evidence type="ECO:0000313" key="1">
    <source>
        <dbReference type="EMBL" id="AMY72219.1"/>
    </source>
</evidence>
<dbReference type="SUPFAM" id="SSF89796">
    <property type="entry name" value="CoA-transferase family III (CaiB/BaiF)"/>
    <property type="match status" value="1"/>
</dbReference>
<dbReference type="InterPro" id="IPR003673">
    <property type="entry name" value="CoA-Trfase_fam_III"/>
</dbReference>
<organism evidence="1 2">
    <name type="scientific">Frigidibacter mobilis</name>
    <dbReference type="NCBI Taxonomy" id="1335048"/>
    <lineage>
        <taxon>Bacteria</taxon>
        <taxon>Pseudomonadati</taxon>
        <taxon>Pseudomonadota</taxon>
        <taxon>Alphaproteobacteria</taxon>
        <taxon>Rhodobacterales</taxon>
        <taxon>Paracoccaceae</taxon>
        <taxon>Frigidibacter</taxon>
    </lineage>
</organism>
<dbReference type="KEGG" id="daa:AKL17_3p0063"/>
<gene>
    <name evidence="1" type="ORF">AKL17_3p0063</name>
</gene>
<dbReference type="Gene3D" id="3.30.1540.10">
    <property type="entry name" value="formyl-coa transferase, domain 3"/>
    <property type="match status" value="1"/>
</dbReference>
<dbReference type="RefSeq" id="WP_066819189.1">
    <property type="nucleotide sequence ID" value="NZ_CP012664.1"/>
</dbReference>
<reference evidence="1 2" key="1">
    <citation type="submission" date="2015-09" db="EMBL/GenBank/DDBJ databases">
        <title>Complete genome sequence of Defluviimonas alba cai42t isolated from an oilfield in Xinjiang.</title>
        <authorList>
            <person name="Geng S."/>
            <person name="Pan X."/>
            <person name="Wu X."/>
        </authorList>
    </citation>
    <scope>NUCLEOTIDE SEQUENCE [LARGE SCALE GENOMIC DNA]</scope>
    <source>
        <strain evidence="2">cai42</strain>
        <plasmid evidence="2">cai42_Plasmidc</plasmid>
    </source>
</reference>
<dbReference type="GO" id="GO:0003824">
    <property type="term" value="F:catalytic activity"/>
    <property type="evidence" value="ECO:0007669"/>
    <property type="project" value="InterPro"/>
</dbReference>
<dbReference type="InterPro" id="IPR050509">
    <property type="entry name" value="CoA-transferase_III"/>
</dbReference>
<geneLocation type="plasmid" evidence="2">
    <name>cai42_Plasmidc</name>
</geneLocation>
<dbReference type="PATRIC" id="fig|1335048.3.peg.5186"/>
<protein>
    <submittedName>
        <fullName evidence="1">L-carnitine dehydratase/bile acid-inducible protein F</fullName>
    </submittedName>
</protein>
<dbReference type="Pfam" id="PF02515">
    <property type="entry name" value="CoA_transf_3"/>
    <property type="match status" value="1"/>
</dbReference>
<dbReference type="PANTHER" id="PTHR48228:SF5">
    <property type="entry name" value="ALPHA-METHYLACYL-COA RACEMASE"/>
    <property type="match status" value="1"/>
</dbReference>
<dbReference type="InterPro" id="IPR023606">
    <property type="entry name" value="CoA-Trfase_III_dom_1_sf"/>
</dbReference>
<dbReference type="Proteomes" id="UP000076128">
    <property type="component" value="Plasmid pcai42C"/>
</dbReference>
<sequence length="381" mass="40445">MTQPLKDILVLDFSTLLPGPMATLMLSEAGAEVIKFERPGTGEDARLTAPKIDGESIGFAVLNHGKRSVAIDLKSKGAMDVLRPLLEKADVLVEQFRPGVMDRLGLGYEAVREINPGLIYCSITGYGQTGPKASTAGHDLNYVGDSGILSLSRGPDAQPTIPFGLVADIGGGTYPAVVNILLALIARQASGQGTHLDIAMSEGAFAFAYWAHAEAVIAGQNIESGHSRLTGGLARYRLYTAADGRQIAVGALEEKFWQSFCDVIGLPQELRDDWSDPNASVAEVTRRLGHQPSTHWESLLAAADCCCSVVKTPAEAAADPHFIARGVFARKLNISGQEVPALPLPIAPEFRSAASSAGRAAALGEDIFALAKTCEKHNEFR</sequence>